<dbReference type="PROSITE" id="PS50088">
    <property type="entry name" value="ANK_REPEAT"/>
    <property type="match status" value="4"/>
</dbReference>
<accession>A0A836HX85</accession>
<dbReference type="InterPro" id="IPR036770">
    <property type="entry name" value="Ankyrin_rpt-contain_sf"/>
</dbReference>
<dbReference type="RefSeq" id="XP_067754197.1">
    <property type="nucleotide sequence ID" value="XM_067898040.1"/>
</dbReference>
<dbReference type="PANTHER" id="PTHR24198:SF165">
    <property type="entry name" value="ANKYRIN REPEAT-CONTAINING PROTEIN-RELATED"/>
    <property type="match status" value="1"/>
</dbReference>
<dbReference type="Pfam" id="PF12796">
    <property type="entry name" value="Ank_2"/>
    <property type="match status" value="1"/>
</dbReference>
<dbReference type="OrthoDB" id="20872at2759"/>
<evidence type="ECO:0000256" key="3">
    <source>
        <dbReference type="PROSITE-ProRule" id="PRU00023"/>
    </source>
</evidence>
<feature type="repeat" description="ANK" evidence="3">
    <location>
        <begin position="37"/>
        <end position="69"/>
    </location>
</feature>
<dbReference type="PANTHER" id="PTHR24198">
    <property type="entry name" value="ANKYRIN REPEAT AND PROTEIN KINASE DOMAIN-CONTAINING PROTEIN"/>
    <property type="match status" value="1"/>
</dbReference>
<evidence type="ECO:0000256" key="1">
    <source>
        <dbReference type="ARBA" id="ARBA00022737"/>
    </source>
</evidence>
<gene>
    <name evidence="4" type="ORF">JKF63_01997</name>
</gene>
<proteinExistence type="predicted"/>
<dbReference type="Proteomes" id="UP000674318">
    <property type="component" value="Unassembled WGS sequence"/>
</dbReference>
<sequence length="399" mass="43841">MHSAELMRILFRGRKAEIEAAAKDKSFLTLCNQPLPNGQYPIHALVVGKCAEAAEVLLQAGVNANAESQEPGDTLGFTAAHYAAIVDCVSVLELLERHGADLNHAAADRWTPLHVATFRGKTAAVRKLLQLKVNVNCTTTAGHTPLMFAVNLGRVKEARCLLQSNATIELNDPRHDNLLHYALHHRLAQAIGIEYKLPDSQLDVAVLLVLNGVCPDEFNDEGHTPTRYAEETLPSLPKALNLLFSNAIKLLCAPTEMNYLTLAAATVEFFVEKVGLDTAQAQALVEVMATLEEERQAIRPKPPTNVDRIGGAAAPSVSQAVHTTLPPRELDEDGGGLRKGMCPFLERTAKHHTKDPACKGTDKRPRFFILYTLRHRRNTLLLIGTAFLFGYYCGQRRRV</sequence>
<feature type="repeat" description="ANK" evidence="3">
    <location>
        <begin position="108"/>
        <end position="140"/>
    </location>
</feature>
<reference evidence="4 5" key="1">
    <citation type="submission" date="2021-02" db="EMBL/GenBank/DDBJ databases">
        <title>Porcisia hertigi Genome sequencing and assembly.</title>
        <authorList>
            <person name="Almutairi H."/>
            <person name="Gatherer D."/>
        </authorList>
    </citation>
    <scope>NUCLEOTIDE SEQUENCE [LARGE SCALE GENOMIC DNA]</scope>
    <source>
        <strain evidence="4 5">C119</strain>
    </source>
</reference>
<protein>
    <submittedName>
        <fullName evidence="4">Uncharacterized protein</fullName>
    </submittedName>
</protein>
<dbReference type="GeneID" id="94288117"/>
<dbReference type="InterPro" id="IPR002110">
    <property type="entry name" value="Ankyrin_rpt"/>
</dbReference>
<dbReference type="SMART" id="SM00248">
    <property type="entry name" value="ANK"/>
    <property type="match status" value="5"/>
</dbReference>
<organism evidence="4 5">
    <name type="scientific">Porcisia hertigi</name>
    <dbReference type="NCBI Taxonomy" id="2761500"/>
    <lineage>
        <taxon>Eukaryota</taxon>
        <taxon>Discoba</taxon>
        <taxon>Euglenozoa</taxon>
        <taxon>Kinetoplastea</taxon>
        <taxon>Metakinetoplastina</taxon>
        <taxon>Trypanosomatida</taxon>
        <taxon>Trypanosomatidae</taxon>
        <taxon>Leishmaniinae</taxon>
        <taxon>Porcisia</taxon>
    </lineage>
</organism>
<dbReference type="SUPFAM" id="SSF48403">
    <property type="entry name" value="Ankyrin repeat"/>
    <property type="match status" value="1"/>
</dbReference>
<feature type="repeat" description="ANK" evidence="3">
    <location>
        <begin position="75"/>
        <end position="107"/>
    </location>
</feature>
<dbReference type="AlphaFoldDB" id="A0A836HX85"/>
<dbReference type="PROSITE" id="PS50297">
    <property type="entry name" value="ANK_REP_REGION"/>
    <property type="match status" value="3"/>
</dbReference>
<dbReference type="KEGG" id="phet:94288117"/>
<evidence type="ECO:0000313" key="5">
    <source>
        <dbReference type="Proteomes" id="UP000674318"/>
    </source>
</evidence>
<dbReference type="EMBL" id="JAFJZO010000034">
    <property type="protein sequence ID" value="KAG5494162.1"/>
    <property type="molecule type" value="Genomic_DNA"/>
</dbReference>
<dbReference type="Gene3D" id="1.25.40.20">
    <property type="entry name" value="Ankyrin repeat-containing domain"/>
    <property type="match status" value="2"/>
</dbReference>
<feature type="repeat" description="ANK" evidence="3">
    <location>
        <begin position="141"/>
        <end position="173"/>
    </location>
</feature>
<keyword evidence="5" id="KW-1185">Reference proteome</keyword>
<dbReference type="GO" id="GO:0005737">
    <property type="term" value="C:cytoplasm"/>
    <property type="evidence" value="ECO:0007669"/>
    <property type="project" value="TreeGrafter"/>
</dbReference>
<keyword evidence="2 3" id="KW-0040">ANK repeat</keyword>
<name>A0A836HX85_9TRYP</name>
<evidence type="ECO:0000313" key="4">
    <source>
        <dbReference type="EMBL" id="KAG5494162.1"/>
    </source>
</evidence>
<evidence type="ECO:0000256" key="2">
    <source>
        <dbReference type="ARBA" id="ARBA00023043"/>
    </source>
</evidence>
<comment type="caution">
    <text evidence="4">The sequence shown here is derived from an EMBL/GenBank/DDBJ whole genome shotgun (WGS) entry which is preliminary data.</text>
</comment>
<keyword evidence="1" id="KW-0677">Repeat</keyword>